<dbReference type="CDD" id="cd18552">
    <property type="entry name" value="ABC_6TM_MsbA_like"/>
    <property type="match status" value="1"/>
</dbReference>
<feature type="transmembrane region" description="Helical" evidence="11">
    <location>
        <begin position="167"/>
        <end position="186"/>
    </location>
</feature>
<accession>A0A5Q0BDN0</accession>
<dbReference type="SUPFAM" id="SSF90123">
    <property type="entry name" value="ABC transporter transmembrane region"/>
    <property type="match status" value="1"/>
</dbReference>
<feature type="transmembrane region" description="Helical" evidence="11">
    <location>
        <begin position="249"/>
        <end position="269"/>
    </location>
</feature>
<name>A0A5Q0BDN0_9GAMM</name>
<dbReference type="FunCoup" id="A0A5Q0BDN0">
    <property type="interactions" value="409"/>
</dbReference>
<evidence type="ECO:0000313" key="15">
    <source>
        <dbReference type="Proteomes" id="UP000325755"/>
    </source>
</evidence>
<dbReference type="InterPro" id="IPR017871">
    <property type="entry name" value="ABC_transporter-like_CS"/>
</dbReference>
<keyword evidence="9" id="KW-0445">Lipid transport</keyword>
<gene>
    <name evidence="14" type="primary">msbA</name>
    <name evidence="14" type="ORF">F6R98_04560</name>
</gene>
<comment type="subcellular location">
    <subcellularLocation>
        <location evidence="1">Cell membrane</location>
        <topology evidence="1">Multi-pass membrane protein</topology>
    </subcellularLocation>
</comment>
<keyword evidence="5" id="KW-0547">Nucleotide-binding</keyword>
<organism evidence="14 15">
    <name type="scientific">Candidatus Methylospira mobilis</name>
    <dbReference type="NCBI Taxonomy" id="1808979"/>
    <lineage>
        <taxon>Bacteria</taxon>
        <taxon>Pseudomonadati</taxon>
        <taxon>Pseudomonadota</taxon>
        <taxon>Gammaproteobacteria</taxon>
        <taxon>Methylococcales</taxon>
        <taxon>Methylococcaceae</taxon>
        <taxon>Candidatus Methylospira</taxon>
    </lineage>
</organism>
<dbReference type="GO" id="GO:0015421">
    <property type="term" value="F:ABC-type oligopeptide transporter activity"/>
    <property type="evidence" value="ECO:0007669"/>
    <property type="project" value="TreeGrafter"/>
</dbReference>
<evidence type="ECO:0000259" key="12">
    <source>
        <dbReference type="PROSITE" id="PS50893"/>
    </source>
</evidence>
<evidence type="ECO:0000256" key="7">
    <source>
        <dbReference type="ARBA" id="ARBA00022967"/>
    </source>
</evidence>
<dbReference type="InterPro" id="IPR011527">
    <property type="entry name" value="ABC1_TM_dom"/>
</dbReference>
<dbReference type="SUPFAM" id="SSF52540">
    <property type="entry name" value="P-loop containing nucleoside triphosphate hydrolases"/>
    <property type="match status" value="1"/>
</dbReference>
<reference evidence="14 15" key="1">
    <citation type="submission" date="2019-09" db="EMBL/GenBank/DDBJ databases">
        <title>Ecophysiology of the spiral-shaped methanotroph Methylospira mobilis as revealed by the complete genome sequence.</title>
        <authorList>
            <person name="Oshkin I.Y."/>
            <person name="Dedysh S.N."/>
            <person name="Miroshnikov K."/>
            <person name="Danilova O.V."/>
            <person name="Hakobyan A."/>
            <person name="Liesack W."/>
        </authorList>
    </citation>
    <scope>NUCLEOTIDE SEQUENCE [LARGE SCALE GENOMIC DNA]</scope>
    <source>
        <strain evidence="14 15">Shm1</strain>
    </source>
</reference>
<proteinExistence type="predicted"/>
<evidence type="ECO:0000256" key="6">
    <source>
        <dbReference type="ARBA" id="ARBA00022840"/>
    </source>
</evidence>
<keyword evidence="7" id="KW-1278">Translocase</keyword>
<evidence type="ECO:0000256" key="1">
    <source>
        <dbReference type="ARBA" id="ARBA00004651"/>
    </source>
</evidence>
<dbReference type="InterPro" id="IPR039421">
    <property type="entry name" value="Type_1_exporter"/>
</dbReference>
<dbReference type="Pfam" id="PF00664">
    <property type="entry name" value="ABC_membrane"/>
    <property type="match status" value="1"/>
</dbReference>
<evidence type="ECO:0000256" key="4">
    <source>
        <dbReference type="ARBA" id="ARBA00022692"/>
    </source>
</evidence>
<dbReference type="InParanoid" id="A0A5Q0BDN0"/>
<feature type="transmembrane region" description="Helical" evidence="11">
    <location>
        <begin position="21"/>
        <end position="40"/>
    </location>
</feature>
<sequence>MPKIHRNNSLAVFRRLSQIGLPYWKMFAVSLVSMAIYASLTPVFAKLIQPLIDGSFIRNDPSFLREAPFILLGLSLARGITGFLADYYSGWVGRRIIADMRRKLFDQLLNLPCKFYDKSSSGELLSRLLYNTEQVAHAMTSGFVSLVKDGLAIIGLTALMIYENIQLFLVFLVIGPLLAGGVGKIAKRFRRISAHIQESMGNVGHVAQEVIDNQRIVKVFNGRSYEAAKFAKENEWNQTQQMKMIMNDAMGSSVIQFIYICGFSAILYVVSIDSVRASITPGSLISFVAAMAMMQSPIKRITQHFGVIQRGVAAADSIFELVDLDSESDRGTLELDHVKGDIEYRHVTLAYDGRLGNALDDVNLRVPAGCSVALVGQSGSGKTSLIRLLPRLYDPTNGEILIDGHNIREFSLRNLRKHIAYVGQEVTLFNDTILNNIAYGAEKGEQVPFVAIRDAAQQAHALDFIEELPQGFDTLVGQQGVVLSGGQRQRIAIARALLKNAPILILDEATSALDAESERHVQQALDVLMKNRTTLMIAHRLSTIQDANCIHVMRDGRIVESGSHAELLEARSCFAELHALQFGETIA</sequence>
<evidence type="ECO:0000256" key="2">
    <source>
        <dbReference type="ARBA" id="ARBA00022448"/>
    </source>
</evidence>
<dbReference type="RefSeq" id="WP_153247978.1">
    <property type="nucleotide sequence ID" value="NZ_CP044205.1"/>
</dbReference>
<dbReference type="GO" id="GO:0005886">
    <property type="term" value="C:plasma membrane"/>
    <property type="evidence" value="ECO:0007669"/>
    <property type="project" value="UniProtKB-SubCell"/>
</dbReference>
<dbReference type="Proteomes" id="UP000325755">
    <property type="component" value="Chromosome"/>
</dbReference>
<keyword evidence="4 11" id="KW-0812">Transmembrane</keyword>
<dbReference type="InterPro" id="IPR011917">
    <property type="entry name" value="ABC_transpr_lipidA"/>
</dbReference>
<keyword evidence="15" id="KW-1185">Reference proteome</keyword>
<keyword evidence="3" id="KW-1003">Cell membrane</keyword>
<dbReference type="KEGG" id="mmob:F6R98_04560"/>
<dbReference type="PROSITE" id="PS50893">
    <property type="entry name" value="ABC_TRANSPORTER_2"/>
    <property type="match status" value="1"/>
</dbReference>
<evidence type="ECO:0000256" key="9">
    <source>
        <dbReference type="ARBA" id="ARBA00023055"/>
    </source>
</evidence>
<dbReference type="PROSITE" id="PS00211">
    <property type="entry name" value="ABC_TRANSPORTER_1"/>
    <property type="match status" value="1"/>
</dbReference>
<feature type="transmembrane region" description="Helical" evidence="11">
    <location>
        <begin position="69"/>
        <end position="93"/>
    </location>
</feature>
<protein>
    <submittedName>
        <fullName evidence="14">Lipid A export permease/ATP-binding protein MsbA</fullName>
    </submittedName>
</protein>
<evidence type="ECO:0000259" key="13">
    <source>
        <dbReference type="PROSITE" id="PS50929"/>
    </source>
</evidence>
<dbReference type="PROSITE" id="PS50929">
    <property type="entry name" value="ABC_TM1F"/>
    <property type="match status" value="1"/>
</dbReference>
<evidence type="ECO:0000256" key="11">
    <source>
        <dbReference type="SAM" id="Phobius"/>
    </source>
</evidence>
<feature type="domain" description="ABC transmembrane type-1" evidence="13">
    <location>
        <begin position="28"/>
        <end position="310"/>
    </location>
</feature>
<keyword evidence="10 11" id="KW-0472">Membrane</keyword>
<evidence type="ECO:0000256" key="10">
    <source>
        <dbReference type="ARBA" id="ARBA00023136"/>
    </source>
</evidence>
<keyword evidence="2" id="KW-0813">Transport</keyword>
<dbReference type="PANTHER" id="PTHR43394:SF1">
    <property type="entry name" value="ATP-BINDING CASSETTE SUB-FAMILY B MEMBER 10, MITOCHONDRIAL"/>
    <property type="match status" value="1"/>
</dbReference>
<dbReference type="InterPro" id="IPR027417">
    <property type="entry name" value="P-loop_NTPase"/>
</dbReference>
<keyword evidence="6 14" id="KW-0067">ATP-binding</keyword>
<dbReference type="InterPro" id="IPR003593">
    <property type="entry name" value="AAA+_ATPase"/>
</dbReference>
<dbReference type="SMART" id="SM00382">
    <property type="entry name" value="AAA"/>
    <property type="match status" value="1"/>
</dbReference>
<feature type="transmembrane region" description="Helical" evidence="11">
    <location>
        <begin position="135"/>
        <end position="161"/>
    </location>
</feature>
<dbReference type="PANTHER" id="PTHR43394">
    <property type="entry name" value="ATP-DEPENDENT PERMEASE MDL1, MITOCHONDRIAL"/>
    <property type="match status" value="1"/>
</dbReference>
<dbReference type="Pfam" id="PF00005">
    <property type="entry name" value="ABC_tran"/>
    <property type="match status" value="1"/>
</dbReference>
<evidence type="ECO:0000256" key="3">
    <source>
        <dbReference type="ARBA" id="ARBA00022475"/>
    </source>
</evidence>
<dbReference type="AlphaFoldDB" id="A0A5Q0BDN0"/>
<dbReference type="Gene3D" id="3.40.50.300">
    <property type="entry name" value="P-loop containing nucleotide triphosphate hydrolases"/>
    <property type="match status" value="1"/>
</dbReference>
<keyword evidence="8 11" id="KW-1133">Transmembrane helix</keyword>
<dbReference type="EMBL" id="CP044205">
    <property type="protein sequence ID" value="QFY41993.1"/>
    <property type="molecule type" value="Genomic_DNA"/>
</dbReference>
<dbReference type="GO" id="GO:0034040">
    <property type="term" value="F:ATPase-coupled lipid transmembrane transporter activity"/>
    <property type="evidence" value="ECO:0007669"/>
    <property type="project" value="InterPro"/>
</dbReference>
<dbReference type="FunFam" id="3.40.50.300:FF:000140">
    <property type="entry name" value="Lipid A export ATP-binding/permease protein MsbA"/>
    <property type="match status" value="1"/>
</dbReference>
<dbReference type="Gene3D" id="1.20.1560.10">
    <property type="entry name" value="ABC transporter type 1, transmembrane domain"/>
    <property type="match status" value="1"/>
</dbReference>
<dbReference type="InterPro" id="IPR036640">
    <property type="entry name" value="ABC1_TM_sf"/>
</dbReference>
<evidence type="ECO:0000256" key="5">
    <source>
        <dbReference type="ARBA" id="ARBA00022741"/>
    </source>
</evidence>
<dbReference type="InterPro" id="IPR003439">
    <property type="entry name" value="ABC_transporter-like_ATP-bd"/>
</dbReference>
<dbReference type="OrthoDB" id="9806127at2"/>
<dbReference type="GO" id="GO:0016887">
    <property type="term" value="F:ATP hydrolysis activity"/>
    <property type="evidence" value="ECO:0007669"/>
    <property type="project" value="InterPro"/>
</dbReference>
<dbReference type="GO" id="GO:0005524">
    <property type="term" value="F:ATP binding"/>
    <property type="evidence" value="ECO:0007669"/>
    <property type="project" value="UniProtKB-KW"/>
</dbReference>
<feature type="domain" description="ABC transporter" evidence="12">
    <location>
        <begin position="342"/>
        <end position="580"/>
    </location>
</feature>
<dbReference type="NCBIfam" id="TIGR02203">
    <property type="entry name" value="MsbA_lipidA"/>
    <property type="match status" value="1"/>
</dbReference>
<evidence type="ECO:0000313" key="14">
    <source>
        <dbReference type="EMBL" id="QFY41993.1"/>
    </source>
</evidence>
<evidence type="ECO:0000256" key="8">
    <source>
        <dbReference type="ARBA" id="ARBA00022989"/>
    </source>
</evidence>